<keyword evidence="3 6" id="KW-0812">Transmembrane</keyword>
<dbReference type="Proteomes" id="UP000179524">
    <property type="component" value="Unassembled WGS sequence"/>
</dbReference>
<reference evidence="7 8" key="1">
    <citation type="submission" date="2016-10" db="EMBL/GenBank/DDBJ databases">
        <title>Draft genome sequences of four alkaliphilic bacteria belonging to the Anaerobacillus genus.</title>
        <authorList>
            <person name="Bassil N.M."/>
            <person name="Lloyd J.R."/>
        </authorList>
    </citation>
    <scope>NUCLEOTIDE SEQUENCE [LARGE SCALE GENOMIC DNA]</scope>
    <source>
        <strain evidence="7 8">DSM 18345</strain>
    </source>
</reference>
<accession>A0A1S2LI74</accession>
<keyword evidence="5 6" id="KW-0472">Membrane</keyword>
<sequence length="207" mass="22761">MFLKKLWIVLFGLFLTAFGIKILAQNLLTFGGTAGVATIFTYFTSFSWGLLFLFVNLPFFIISIQQLGKWFTLSSSLSIIGISFIRDAFDFIVPAFQISDITATVLAGGFIGIGVTLVLNNGSSLGGIHILALYLDKKFNLNRGLTIFVCDSLIILFAVLYVGWNSAFYSIACIVIASFIIGRYKVSPIKEVEIKEEAIILNEAAKL</sequence>
<feature type="transmembrane region" description="Helical" evidence="6">
    <location>
        <begin position="105"/>
        <end position="132"/>
    </location>
</feature>
<keyword evidence="2" id="KW-1003">Cell membrane</keyword>
<feature type="transmembrane region" description="Helical" evidence="6">
    <location>
        <begin position="144"/>
        <end position="162"/>
    </location>
</feature>
<dbReference type="Pfam" id="PF02588">
    <property type="entry name" value="YitT_membrane"/>
    <property type="match status" value="1"/>
</dbReference>
<comment type="caution">
    <text evidence="7">The sequence shown here is derived from an EMBL/GenBank/DDBJ whole genome shotgun (WGS) entry which is preliminary data.</text>
</comment>
<dbReference type="AlphaFoldDB" id="A0A1S2LI74"/>
<comment type="subcellular location">
    <subcellularLocation>
        <location evidence="1">Cell membrane</location>
        <topology evidence="1">Multi-pass membrane protein</topology>
    </subcellularLocation>
</comment>
<feature type="transmembrane region" description="Helical" evidence="6">
    <location>
        <begin position="168"/>
        <end position="186"/>
    </location>
</feature>
<dbReference type="GO" id="GO:0005886">
    <property type="term" value="C:plasma membrane"/>
    <property type="evidence" value="ECO:0007669"/>
    <property type="project" value="UniProtKB-SubCell"/>
</dbReference>
<feature type="transmembrane region" description="Helical" evidence="6">
    <location>
        <begin position="67"/>
        <end position="85"/>
    </location>
</feature>
<dbReference type="EMBL" id="MLQR01000043">
    <property type="protein sequence ID" value="OIJ11185.1"/>
    <property type="molecule type" value="Genomic_DNA"/>
</dbReference>
<gene>
    <name evidence="7" type="ORF">BKP37_16135</name>
</gene>
<evidence type="ECO:0000256" key="3">
    <source>
        <dbReference type="ARBA" id="ARBA00022692"/>
    </source>
</evidence>
<proteinExistence type="predicted"/>
<dbReference type="PANTHER" id="PTHR33545:SF5">
    <property type="entry name" value="UPF0750 MEMBRANE PROTEIN YITT"/>
    <property type="match status" value="1"/>
</dbReference>
<evidence type="ECO:0000256" key="1">
    <source>
        <dbReference type="ARBA" id="ARBA00004651"/>
    </source>
</evidence>
<evidence type="ECO:0000256" key="6">
    <source>
        <dbReference type="SAM" id="Phobius"/>
    </source>
</evidence>
<keyword evidence="8" id="KW-1185">Reference proteome</keyword>
<feature type="transmembrane region" description="Helical" evidence="6">
    <location>
        <begin position="34"/>
        <end position="55"/>
    </location>
</feature>
<dbReference type="InterPro" id="IPR051461">
    <property type="entry name" value="UPF0750_membrane"/>
</dbReference>
<protein>
    <recommendedName>
        <fullName evidence="9">YitT family protein</fullName>
    </recommendedName>
</protein>
<dbReference type="RefSeq" id="WP_071310649.1">
    <property type="nucleotide sequence ID" value="NZ_MLQR01000043.1"/>
</dbReference>
<evidence type="ECO:0000256" key="5">
    <source>
        <dbReference type="ARBA" id="ARBA00023136"/>
    </source>
</evidence>
<organism evidence="7 8">
    <name type="scientific">Anaerobacillus alkalilacustris</name>
    <dbReference type="NCBI Taxonomy" id="393763"/>
    <lineage>
        <taxon>Bacteria</taxon>
        <taxon>Bacillati</taxon>
        <taxon>Bacillota</taxon>
        <taxon>Bacilli</taxon>
        <taxon>Bacillales</taxon>
        <taxon>Bacillaceae</taxon>
        <taxon>Anaerobacillus</taxon>
    </lineage>
</organism>
<evidence type="ECO:0000256" key="2">
    <source>
        <dbReference type="ARBA" id="ARBA00022475"/>
    </source>
</evidence>
<evidence type="ECO:0000256" key="4">
    <source>
        <dbReference type="ARBA" id="ARBA00022989"/>
    </source>
</evidence>
<evidence type="ECO:0000313" key="8">
    <source>
        <dbReference type="Proteomes" id="UP000179524"/>
    </source>
</evidence>
<keyword evidence="4 6" id="KW-1133">Transmembrane helix</keyword>
<name>A0A1S2LI74_9BACI</name>
<dbReference type="InterPro" id="IPR003740">
    <property type="entry name" value="YitT"/>
</dbReference>
<evidence type="ECO:0000313" key="7">
    <source>
        <dbReference type="EMBL" id="OIJ11185.1"/>
    </source>
</evidence>
<evidence type="ECO:0008006" key="9">
    <source>
        <dbReference type="Google" id="ProtNLM"/>
    </source>
</evidence>
<dbReference type="PANTHER" id="PTHR33545">
    <property type="entry name" value="UPF0750 MEMBRANE PROTEIN YITT-RELATED"/>
    <property type="match status" value="1"/>
</dbReference>